<evidence type="ECO:0000256" key="2">
    <source>
        <dbReference type="PROSITE-ProRule" id="PRU00335"/>
    </source>
</evidence>
<dbReference type="PANTHER" id="PTHR43479">
    <property type="entry name" value="ACREF/ENVCD OPERON REPRESSOR-RELATED"/>
    <property type="match status" value="1"/>
</dbReference>
<evidence type="ECO:0000256" key="1">
    <source>
        <dbReference type="ARBA" id="ARBA00023125"/>
    </source>
</evidence>
<dbReference type="InterPro" id="IPR009057">
    <property type="entry name" value="Homeodomain-like_sf"/>
</dbReference>
<reference evidence="5" key="1">
    <citation type="submission" date="2024-06" db="EMBL/GenBank/DDBJ databases">
        <authorList>
            <person name="Chang H.C."/>
            <person name="Mun S.Y."/>
        </authorList>
    </citation>
    <scope>NUCLEOTIDE SEQUENCE [LARGE SCALE GENOMIC DNA]</scope>
    <source>
        <strain evidence="5">KT1</strain>
    </source>
</reference>
<protein>
    <submittedName>
        <fullName evidence="4">TetR/AcrR family transcriptional regulator</fullName>
    </submittedName>
</protein>
<evidence type="ECO:0000313" key="5">
    <source>
        <dbReference type="Proteomes" id="UP001302696"/>
    </source>
</evidence>
<proteinExistence type="predicted"/>
<dbReference type="InterPro" id="IPR001647">
    <property type="entry name" value="HTH_TetR"/>
</dbReference>
<feature type="domain" description="HTH tetR-type" evidence="3">
    <location>
        <begin position="19"/>
        <end position="79"/>
    </location>
</feature>
<evidence type="ECO:0000313" key="4">
    <source>
        <dbReference type="EMBL" id="WPC20914.1"/>
    </source>
</evidence>
<keyword evidence="1 2" id="KW-0238">DNA-binding</keyword>
<dbReference type="PRINTS" id="PR00455">
    <property type="entry name" value="HTHTETR"/>
</dbReference>
<accession>A0ABZ0Q3C5</accession>
<evidence type="ECO:0000259" key="3">
    <source>
        <dbReference type="PROSITE" id="PS50977"/>
    </source>
</evidence>
<gene>
    <name evidence="4" type="ORF">N6G96_06310</name>
</gene>
<organism evidence="4 5">
    <name type="scientific">Pediococcus inopinatus</name>
    <dbReference type="NCBI Taxonomy" id="114090"/>
    <lineage>
        <taxon>Bacteria</taxon>
        <taxon>Bacillati</taxon>
        <taxon>Bacillota</taxon>
        <taxon>Bacilli</taxon>
        <taxon>Lactobacillales</taxon>
        <taxon>Lactobacillaceae</taxon>
        <taxon>Pediococcus</taxon>
    </lineage>
</organism>
<dbReference type="RefSeq" id="WP_057774771.1">
    <property type="nucleotide sequence ID" value="NZ_BBIM01000043.1"/>
</dbReference>
<feature type="DNA-binding region" description="H-T-H motif" evidence="2">
    <location>
        <begin position="42"/>
        <end position="61"/>
    </location>
</feature>
<dbReference type="Proteomes" id="UP001302696">
    <property type="component" value="Chromosome"/>
</dbReference>
<keyword evidence="5" id="KW-1185">Reference proteome</keyword>
<dbReference type="PROSITE" id="PS50977">
    <property type="entry name" value="HTH_TETR_2"/>
    <property type="match status" value="1"/>
</dbReference>
<dbReference type="PANTHER" id="PTHR43479:SF20">
    <property type="entry name" value="HTH TETR-TYPE DOMAIN-CONTAINING PROTEIN"/>
    <property type="match status" value="1"/>
</dbReference>
<dbReference type="EMBL" id="CP104778">
    <property type="protein sequence ID" value="WPC20914.1"/>
    <property type="molecule type" value="Genomic_DNA"/>
</dbReference>
<dbReference type="InterPro" id="IPR050624">
    <property type="entry name" value="HTH-type_Tx_Regulator"/>
</dbReference>
<dbReference type="Gene3D" id="1.10.357.10">
    <property type="entry name" value="Tetracycline Repressor, domain 2"/>
    <property type="match status" value="1"/>
</dbReference>
<dbReference type="SUPFAM" id="SSF46689">
    <property type="entry name" value="Homeodomain-like"/>
    <property type="match status" value="1"/>
</dbReference>
<sequence>MDNNIFLNYREWLAEQKIPKGKRSVLLAGLDLFSQYGFNGTSTAQIATKAGTSQATIFKYFKTKEDLLLAIIQPIIKNLLPIYQKDFLNSLNKFTTVKDLIHFFIRDRYHFVSVNMDAFIIIFSEFLTNKKVRDLFMQLITASAPKISGAAFMQNPLKKQIRPELDSLTIIRTILGQMIIYLLQQKYAPKITTDLNHDLNLIEEQITRAISIN</sequence>
<name>A0ABZ0Q3C5_9LACO</name>
<dbReference type="Pfam" id="PF00440">
    <property type="entry name" value="TetR_N"/>
    <property type="match status" value="1"/>
</dbReference>